<organism evidence="7">
    <name type="scientific">Rhodanobacter sp. FW102-FHT14D07</name>
    <dbReference type="NCBI Taxonomy" id="3351462"/>
    <lineage>
        <taxon>Bacteria</taxon>
        <taxon>Pseudomonadati</taxon>
        <taxon>Pseudomonadota</taxon>
        <taxon>Gammaproteobacteria</taxon>
        <taxon>Lysobacterales</taxon>
        <taxon>Rhodanobacteraceae</taxon>
        <taxon>Rhodanobacter</taxon>
    </lineage>
</organism>
<evidence type="ECO:0000313" key="7">
    <source>
        <dbReference type="EMBL" id="XIA17983.1"/>
    </source>
</evidence>
<evidence type="ECO:0000256" key="4">
    <source>
        <dbReference type="ARBA" id="ARBA00023163"/>
    </source>
</evidence>
<feature type="compositionally biased region" description="Pro residues" evidence="5">
    <location>
        <begin position="330"/>
        <end position="342"/>
    </location>
</feature>
<evidence type="ECO:0000259" key="6">
    <source>
        <dbReference type="PROSITE" id="PS50931"/>
    </source>
</evidence>
<dbReference type="PROSITE" id="PS50931">
    <property type="entry name" value="HTH_LYSR"/>
    <property type="match status" value="1"/>
</dbReference>
<dbReference type="InterPro" id="IPR005119">
    <property type="entry name" value="LysR_subst-bd"/>
</dbReference>
<dbReference type="FunFam" id="1.10.10.10:FF:000001">
    <property type="entry name" value="LysR family transcriptional regulator"/>
    <property type="match status" value="1"/>
</dbReference>
<dbReference type="GO" id="GO:0003677">
    <property type="term" value="F:DNA binding"/>
    <property type="evidence" value="ECO:0007669"/>
    <property type="project" value="UniProtKB-KW"/>
</dbReference>
<accession>A0AB74UTC1</accession>
<dbReference type="AlphaFoldDB" id="A0AB74UTC1"/>
<evidence type="ECO:0000256" key="1">
    <source>
        <dbReference type="ARBA" id="ARBA00009437"/>
    </source>
</evidence>
<gene>
    <name evidence="7" type="ORF">ACFYG5_15655</name>
</gene>
<dbReference type="InterPro" id="IPR000847">
    <property type="entry name" value="LysR_HTH_N"/>
</dbReference>
<dbReference type="RefSeq" id="WP_395120899.1">
    <property type="nucleotide sequence ID" value="NZ_CP170721.1"/>
</dbReference>
<evidence type="ECO:0000256" key="2">
    <source>
        <dbReference type="ARBA" id="ARBA00023015"/>
    </source>
</evidence>
<dbReference type="GO" id="GO:0003700">
    <property type="term" value="F:DNA-binding transcription factor activity"/>
    <property type="evidence" value="ECO:0007669"/>
    <property type="project" value="InterPro"/>
</dbReference>
<dbReference type="InterPro" id="IPR058163">
    <property type="entry name" value="LysR-type_TF_proteobact-type"/>
</dbReference>
<dbReference type="InterPro" id="IPR036388">
    <property type="entry name" value="WH-like_DNA-bd_sf"/>
</dbReference>
<dbReference type="Pfam" id="PF03466">
    <property type="entry name" value="LysR_substrate"/>
    <property type="match status" value="1"/>
</dbReference>
<evidence type="ECO:0000256" key="3">
    <source>
        <dbReference type="ARBA" id="ARBA00023125"/>
    </source>
</evidence>
<sequence>MDLLALADFNDVARHGGFGRAARATGRPKATLSRRVRQLEDALGVRLFERGGHTLRLTPEGRELQERTQSLLEHIDEVGEALRGSIGTPRGRLRISAPVLFGQRGLGRIAADYALAYPQVQLEVVTEDRFVDPVDDDFDLIIRANPDPSTDLAGRCFLRDVMVVVATPSLPRPAGRSDAMVPAITLPRTPPDATWQLSRARSVRRIATHTVLRLSSMAMIHDAVLAGVGAAAMPRSLVQADIDAGRLLDWGVLAGRPVEVWALYPSHRHLSARVAAFVKLLLDRFENASPGAFARLASARRSGVDDPARPMAGRQAKSTGRRPVSRAPAPRSPPPPAPHRPG</sequence>
<keyword evidence="2" id="KW-0805">Transcription regulation</keyword>
<proteinExistence type="inferred from homology"/>
<protein>
    <submittedName>
        <fullName evidence="7">LysR family transcriptional regulator</fullName>
    </submittedName>
</protein>
<keyword evidence="4" id="KW-0804">Transcription</keyword>
<feature type="region of interest" description="Disordered" evidence="5">
    <location>
        <begin position="299"/>
        <end position="342"/>
    </location>
</feature>
<feature type="domain" description="HTH lysR-type" evidence="6">
    <location>
        <begin position="1"/>
        <end position="58"/>
    </location>
</feature>
<dbReference type="InterPro" id="IPR036390">
    <property type="entry name" value="WH_DNA-bd_sf"/>
</dbReference>
<dbReference type="SUPFAM" id="SSF53850">
    <property type="entry name" value="Periplasmic binding protein-like II"/>
    <property type="match status" value="1"/>
</dbReference>
<dbReference type="Gene3D" id="3.40.190.290">
    <property type="match status" value="1"/>
</dbReference>
<dbReference type="Pfam" id="PF00126">
    <property type="entry name" value="HTH_1"/>
    <property type="match status" value="1"/>
</dbReference>
<dbReference type="SUPFAM" id="SSF46785">
    <property type="entry name" value="Winged helix' DNA-binding domain"/>
    <property type="match status" value="1"/>
</dbReference>
<name>A0AB74UTC1_9GAMM</name>
<keyword evidence="3" id="KW-0238">DNA-binding</keyword>
<evidence type="ECO:0000256" key="5">
    <source>
        <dbReference type="SAM" id="MobiDB-lite"/>
    </source>
</evidence>
<dbReference type="PANTHER" id="PTHR30537:SF5">
    <property type="entry name" value="HTH-TYPE TRANSCRIPTIONAL ACTIVATOR TTDR-RELATED"/>
    <property type="match status" value="1"/>
</dbReference>
<dbReference type="Gene3D" id="1.10.10.10">
    <property type="entry name" value="Winged helix-like DNA-binding domain superfamily/Winged helix DNA-binding domain"/>
    <property type="match status" value="1"/>
</dbReference>
<reference evidence="7" key="1">
    <citation type="submission" date="2024-10" db="EMBL/GenBank/DDBJ databases">
        <authorList>
            <person name="Lesea H.P."/>
            <person name="Kuehl J.V."/>
            <person name="Chandonia J.-M."/>
        </authorList>
    </citation>
    <scope>NUCLEOTIDE SEQUENCE</scope>
    <source>
        <strain evidence="7">FW102-FHT14D07</strain>
    </source>
</reference>
<dbReference type="EMBL" id="CP170721">
    <property type="protein sequence ID" value="XIA17983.1"/>
    <property type="molecule type" value="Genomic_DNA"/>
</dbReference>
<dbReference type="PANTHER" id="PTHR30537">
    <property type="entry name" value="HTH-TYPE TRANSCRIPTIONAL REGULATOR"/>
    <property type="match status" value="1"/>
</dbReference>
<comment type="similarity">
    <text evidence="1">Belongs to the LysR transcriptional regulatory family.</text>
</comment>